<sequence length="92" mass="10767">NNILMDKSTKGLKNGFSYQNNSRQYKQENGIDVKEYTVQIESPLQNRNTRKSYLLNAQAYLRRFHQALNSCQFVEKNKNIEGITQYSNSKTN</sequence>
<dbReference type="Proteomes" id="UP000789901">
    <property type="component" value="Unassembled WGS sequence"/>
</dbReference>
<name>A0ABN7VS84_GIGMA</name>
<protein>
    <submittedName>
        <fullName evidence="1">38442_t:CDS:1</fullName>
    </submittedName>
</protein>
<evidence type="ECO:0000313" key="2">
    <source>
        <dbReference type="Proteomes" id="UP000789901"/>
    </source>
</evidence>
<keyword evidence="2" id="KW-1185">Reference proteome</keyword>
<proteinExistence type="predicted"/>
<evidence type="ECO:0000313" key="1">
    <source>
        <dbReference type="EMBL" id="CAG8792983.1"/>
    </source>
</evidence>
<dbReference type="EMBL" id="CAJVQB010019976">
    <property type="protein sequence ID" value="CAG8792983.1"/>
    <property type="molecule type" value="Genomic_DNA"/>
</dbReference>
<comment type="caution">
    <text evidence="1">The sequence shown here is derived from an EMBL/GenBank/DDBJ whole genome shotgun (WGS) entry which is preliminary data.</text>
</comment>
<organism evidence="1 2">
    <name type="scientific">Gigaspora margarita</name>
    <dbReference type="NCBI Taxonomy" id="4874"/>
    <lineage>
        <taxon>Eukaryota</taxon>
        <taxon>Fungi</taxon>
        <taxon>Fungi incertae sedis</taxon>
        <taxon>Mucoromycota</taxon>
        <taxon>Glomeromycotina</taxon>
        <taxon>Glomeromycetes</taxon>
        <taxon>Diversisporales</taxon>
        <taxon>Gigasporaceae</taxon>
        <taxon>Gigaspora</taxon>
    </lineage>
</organism>
<accession>A0ABN7VS84</accession>
<feature type="non-terminal residue" evidence="1">
    <location>
        <position position="1"/>
    </location>
</feature>
<gene>
    <name evidence="1" type="ORF">GMARGA_LOCUS21545</name>
</gene>
<reference evidence="1 2" key="1">
    <citation type="submission" date="2021-06" db="EMBL/GenBank/DDBJ databases">
        <authorList>
            <person name="Kallberg Y."/>
            <person name="Tangrot J."/>
            <person name="Rosling A."/>
        </authorList>
    </citation>
    <scope>NUCLEOTIDE SEQUENCE [LARGE SCALE GENOMIC DNA]</scope>
    <source>
        <strain evidence="1 2">120-4 pot B 10/14</strain>
    </source>
</reference>